<comment type="caution">
    <text evidence="1">Lacks conserved residue(s) required for the propagation of feature annotation.</text>
</comment>
<dbReference type="GO" id="GO:0000160">
    <property type="term" value="P:phosphorelay signal transduction system"/>
    <property type="evidence" value="ECO:0007669"/>
    <property type="project" value="InterPro"/>
</dbReference>
<dbReference type="PROSITE" id="PS50110">
    <property type="entry name" value="RESPONSE_REGULATORY"/>
    <property type="match status" value="1"/>
</dbReference>
<organism evidence="3">
    <name type="scientific">Desulfobacca acetoxidans</name>
    <dbReference type="NCBI Taxonomy" id="60893"/>
    <lineage>
        <taxon>Bacteria</taxon>
        <taxon>Pseudomonadati</taxon>
        <taxon>Thermodesulfobacteriota</taxon>
        <taxon>Desulfobaccia</taxon>
        <taxon>Desulfobaccales</taxon>
        <taxon>Desulfobaccaceae</taxon>
        <taxon>Desulfobacca</taxon>
    </lineage>
</organism>
<evidence type="ECO:0000256" key="1">
    <source>
        <dbReference type="PROSITE-ProRule" id="PRU00169"/>
    </source>
</evidence>
<comment type="caution">
    <text evidence="3">The sequence shown here is derived from an EMBL/GenBank/DDBJ whole genome shotgun (WGS) entry which is preliminary data.</text>
</comment>
<name>A0A7V6A3C3_9BACT</name>
<sequence length="243" mass="26874">MAQQAHKTTSCSCGDPSIGLGDDIPNFWDRPEVLLVEDGTGVFEEIGGILQEQGFQVLLAPDATTALEEMGNYLLDVVMVGATRRDLSGLQVLDQAKCQNPEVVTIVLTRGYGVDLPVEAYEADIDCYLGWPVLPGDLGRRLMNLLAADILAESPKPQPPAGKMVDQRVWFLLGRLVYEVWNSLSQVSDSLGSLDGDHKMPQLRNISKNITEMTTAIQKFIQEAPWPEHLLEPWEDSHEIFQA</sequence>
<dbReference type="InterPro" id="IPR011006">
    <property type="entry name" value="CheY-like_superfamily"/>
</dbReference>
<dbReference type="SUPFAM" id="SSF52172">
    <property type="entry name" value="CheY-like"/>
    <property type="match status" value="1"/>
</dbReference>
<accession>A0A7V6A3C3</accession>
<proteinExistence type="predicted"/>
<dbReference type="InterPro" id="IPR001789">
    <property type="entry name" value="Sig_transdc_resp-reg_receiver"/>
</dbReference>
<dbReference type="CDD" id="cd00156">
    <property type="entry name" value="REC"/>
    <property type="match status" value="1"/>
</dbReference>
<dbReference type="SMART" id="SM00448">
    <property type="entry name" value="REC"/>
    <property type="match status" value="1"/>
</dbReference>
<dbReference type="EMBL" id="DTGR01000108">
    <property type="protein sequence ID" value="HHS29385.1"/>
    <property type="molecule type" value="Genomic_DNA"/>
</dbReference>
<feature type="domain" description="Response regulatory" evidence="2">
    <location>
        <begin position="32"/>
        <end position="146"/>
    </location>
</feature>
<dbReference type="Pfam" id="PF00072">
    <property type="entry name" value="Response_reg"/>
    <property type="match status" value="1"/>
</dbReference>
<gene>
    <name evidence="3" type="ORF">ENV52_06755</name>
</gene>
<protein>
    <submittedName>
        <fullName evidence="3">Response regulator</fullName>
    </submittedName>
</protein>
<dbReference type="AlphaFoldDB" id="A0A7V6A3C3"/>
<dbReference type="Gene3D" id="3.40.50.2300">
    <property type="match status" value="1"/>
</dbReference>
<evidence type="ECO:0000259" key="2">
    <source>
        <dbReference type="PROSITE" id="PS50110"/>
    </source>
</evidence>
<reference evidence="3" key="1">
    <citation type="journal article" date="2020" name="mSystems">
        <title>Genome- and Community-Level Interaction Insights into Carbon Utilization and Element Cycling Functions of Hydrothermarchaeota in Hydrothermal Sediment.</title>
        <authorList>
            <person name="Zhou Z."/>
            <person name="Liu Y."/>
            <person name="Xu W."/>
            <person name="Pan J."/>
            <person name="Luo Z.H."/>
            <person name="Li M."/>
        </authorList>
    </citation>
    <scope>NUCLEOTIDE SEQUENCE [LARGE SCALE GENOMIC DNA]</scope>
    <source>
        <strain evidence="3">SpSt-767</strain>
    </source>
</reference>
<evidence type="ECO:0000313" key="3">
    <source>
        <dbReference type="EMBL" id="HHS29385.1"/>
    </source>
</evidence>